<evidence type="ECO:0000313" key="2">
    <source>
        <dbReference type="Proteomes" id="UP000324222"/>
    </source>
</evidence>
<organism evidence="1 2">
    <name type="scientific">Portunus trituberculatus</name>
    <name type="common">Swimming crab</name>
    <name type="synonym">Neptunus trituberculatus</name>
    <dbReference type="NCBI Taxonomy" id="210409"/>
    <lineage>
        <taxon>Eukaryota</taxon>
        <taxon>Metazoa</taxon>
        <taxon>Ecdysozoa</taxon>
        <taxon>Arthropoda</taxon>
        <taxon>Crustacea</taxon>
        <taxon>Multicrustacea</taxon>
        <taxon>Malacostraca</taxon>
        <taxon>Eumalacostraca</taxon>
        <taxon>Eucarida</taxon>
        <taxon>Decapoda</taxon>
        <taxon>Pleocyemata</taxon>
        <taxon>Brachyura</taxon>
        <taxon>Eubrachyura</taxon>
        <taxon>Portunoidea</taxon>
        <taxon>Portunidae</taxon>
        <taxon>Portuninae</taxon>
        <taxon>Portunus</taxon>
    </lineage>
</organism>
<comment type="caution">
    <text evidence="1">The sequence shown here is derived from an EMBL/GenBank/DDBJ whole genome shotgun (WGS) entry which is preliminary data.</text>
</comment>
<reference evidence="1 2" key="1">
    <citation type="submission" date="2019-05" db="EMBL/GenBank/DDBJ databases">
        <title>Another draft genome of Portunus trituberculatus and its Hox gene families provides insights of decapod evolution.</title>
        <authorList>
            <person name="Jeong J.-H."/>
            <person name="Song I."/>
            <person name="Kim S."/>
            <person name="Choi T."/>
            <person name="Kim D."/>
            <person name="Ryu S."/>
            <person name="Kim W."/>
        </authorList>
    </citation>
    <scope>NUCLEOTIDE SEQUENCE [LARGE SCALE GENOMIC DNA]</scope>
    <source>
        <tissue evidence="1">Muscle</tissue>
    </source>
</reference>
<protein>
    <submittedName>
        <fullName evidence="1">Uncharacterized protein</fullName>
    </submittedName>
</protein>
<dbReference type="EMBL" id="VSRR010032729">
    <property type="protein sequence ID" value="MPC71353.1"/>
    <property type="molecule type" value="Genomic_DNA"/>
</dbReference>
<evidence type="ECO:0000313" key="1">
    <source>
        <dbReference type="EMBL" id="MPC71353.1"/>
    </source>
</evidence>
<sequence length="80" mass="8715">MMAGFTVIGRGFIVNKTGNDEEIDKVLSKSVLEFSFPPFAGLATLSSGAGRPQLNTAHFTLLPAQHTTAKTQDRVTYWQT</sequence>
<dbReference type="AlphaFoldDB" id="A0A5B7HMD8"/>
<keyword evidence="2" id="KW-1185">Reference proteome</keyword>
<gene>
    <name evidence="1" type="ORF">E2C01_065630</name>
</gene>
<accession>A0A5B7HMD8</accession>
<dbReference type="Proteomes" id="UP000324222">
    <property type="component" value="Unassembled WGS sequence"/>
</dbReference>
<name>A0A5B7HMD8_PORTR</name>
<proteinExistence type="predicted"/>